<evidence type="ECO:0000313" key="2">
    <source>
        <dbReference type="Proteomes" id="UP000504634"/>
    </source>
</evidence>
<protein>
    <submittedName>
        <fullName evidence="3">Uncharacterized protein LOC115623506 isoform X2</fullName>
    </submittedName>
</protein>
<proteinExistence type="predicted"/>
<dbReference type="RefSeq" id="XP_030373746.1">
    <property type="nucleotide sequence ID" value="XM_030517886.1"/>
</dbReference>
<sequence length="138" mass="15396">MSASCHTLIFCLLICPFAPKTILALGQQTIGQFCDSFTGTTINVTQLMGEWYEVGRLPAVNLSCVQTNLSNDAQQDTVHVNTSFFDASHKPMIKYDTTPHGTRSCQQTIRAIHSYVDIQMEPEQQTPLPLCSHGIRHR</sequence>
<feature type="signal peptide" evidence="1">
    <location>
        <begin position="1"/>
        <end position="24"/>
    </location>
</feature>
<dbReference type="Proteomes" id="UP000504634">
    <property type="component" value="Unplaced"/>
</dbReference>
<feature type="chain" id="PRO_5026722910" evidence="1">
    <location>
        <begin position="25"/>
        <end position="138"/>
    </location>
</feature>
<keyword evidence="2" id="KW-1185">Reference proteome</keyword>
<evidence type="ECO:0000313" key="3">
    <source>
        <dbReference type="RefSeq" id="XP_030373746.1"/>
    </source>
</evidence>
<accession>A0A6J2TA82</accession>
<gene>
    <name evidence="3" type="primary">LOC115623506</name>
</gene>
<evidence type="ECO:0000256" key="1">
    <source>
        <dbReference type="SAM" id="SignalP"/>
    </source>
</evidence>
<organism evidence="2 3">
    <name type="scientific">Drosophila lebanonensis</name>
    <name type="common">Fruit fly</name>
    <name type="synonym">Scaptodrosophila lebanonensis</name>
    <dbReference type="NCBI Taxonomy" id="7225"/>
    <lineage>
        <taxon>Eukaryota</taxon>
        <taxon>Metazoa</taxon>
        <taxon>Ecdysozoa</taxon>
        <taxon>Arthropoda</taxon>
        <taxon>Hexapoda</taxon>
        <taxon>Insecta</taxon>
        <taxon>Pterygota</taxon>
        <taxon>Neoptera</taxon>
        <taxon>Endopterygota</taxon>
        <taxon>Diptera</taxon>
        <taxon>Brachycera</taxon>
        <taxon>Muscomorpha</taxon>
        <taxon>Ephydroidea</taxon>
        <taxon>Drosophilidae</taxon>
        <taxon>Scaptodrosophila</taxon>
    </lineage>
</organism>
<reference evidence="3" key="1">
    <citation type="submission" date="2025-08" db="UniProtKB">
        <authorList>
            <consortium name="RefSeq"/>
        </authorList>
    </citation>
    <scope>IDENTIFICATION</scope>
    <source>
        <strain evidence="3">11010-0011.00</strain>
        <tissue evidence="3">Whole body</tissue>
    </source>
</reference>
<dbReference type="GeneID" id="115623506"/>
<dbReference type="InterPro" id="IPR012674">
    <property type="entry name" value="Calycin"/>
</dbReference>
<keyword evidence="1" id="KW-0732">Signal</keyword>
<dbReference type="Gene3D" id="2.40.128.20">
    <property type="match status" value="1"/>
</dbReference>
<name>A0A6J2TA82_DROLE</name>
<dbReference type="AlphaFoldDB" id="A0A6J2TA82"/>